<dbReference type="PANTHER" id="PTHR46796:SF2">
    <property type="entry name" value="TRANSCRIPTIONAL REGULATORY PROTEIN"/>
    <property type="match status" value="1"/>
</dbReference>
<evidence type="ECO:0000256" key="2">
    <source>
        <dbReference type="ARBA" id="ARBA00023125"/>
    </source>
</evidence>
<dbReference type="Gene3D" id="1.10.10.60">
    <property type="entry name" value="Homeodomain-like"/>
    <property type="match status" value="2"/>
</dbReference>
<dbReference type="SUPFAM" id="SSF46689">
    <property type="entry name" value="Homeodomain-like"/>
    <property type="match status" value="1"/>
</dbReference>
<dbReference type="GO" id="GO:0043565">
    <property type="term" value="F:sequence-specific DNA binding"/>
    <property type="evidence" value="ECO:0007669"/>
    <property type="project" value="InterPro"/>
</dbReference>
<evidence type="ECO:0000256" key="3">
    <source>
        <dbReference type="ARBA" id="ARBA00023163"/>
    </source>
</evidence>
<dbReference type="AlphaFoldDB" id="A0A317PGA1"/>
<dbReference type="InterPro" id="IPR009057">
    <property type="entry name" value="Homeodomain-like_sf"/>
</dbReference>
<dbReference type="SMART" id="SM00342">
    <property type="entry name" value="HTH_ARAC"/>
    <property type="match status" value="1"/>
</dbReference>
<dbReference type="InterPro" id="IPR050204">
    <property type="entry name" value="AraC_XylS_family_regulators"/>
</dbReference>
<dbReference type="Pfam" id="PF02311">
    <property type="entry name" value="AraC_binding"/>
    <property type="match status" value="1"/>
</dbReference>
<evidence type="ECO:0000313" key="6">
    <source>
        <dbReference type="Proteomes" id="UP000246352"/>
    </source>
</evidence>
<dbReference type="RefSeq" id="WP_110033225.1">
    <property type="nucleotide sequence ID" value="NZ_QGTR01000004.1"/>
</dbReference>
<dbReference type="GO" id="GO:0003700">
    <property type="term" value="F:DNA-binding transcription factor activity"/>
    <property type="evidence" value="ECO:0007669"/>
    <property type="project" value="InterPro"/>
</dbReference>
<proteinExistence type="predicted"/>
<sequence length="288" mass="32204">MSIALRIARGRFGRVALLDMDRPLVRHAHPHCHVLLKVEGADTQFSVRDRLVPLTDESAVLINAWEPHAYAHEPTRPKTVILALYIEPQWLGHFRPNWSASHAPDFFASNVGSITRDIRTHADMLAEAMVQEPNSADKHEVLLGELMVAVIERFADWRAVPNSIRDLASRHRVDFRIRKAVERMKAAPGEIADLDLLATGVGLSRAHFFRLFETSIGVTPRVFLNVQRLEKAVAAVADGTQNFAAIGDQLGFSVPAHFSRFFHDHAGSSPSIFRSVSRLSAEDFETPR</sequence>
<keyword evidence="6" id="KW-1185">Reference proteome</keyword>
<reference evidence="5 6" key="1">
    <citation type="submission" date="2018-05" db="EMBL/GenBank/DDBJ databases">
        <title>Genomic Encyclopedia of Type Strains, Phase IV (KMG-IV): sequencing the most valuable type-strain genomes for metagenomic binning, comparative biology and taxonomic classification.</title>
        <authorList>
            <person name="Goeker M."/>
        </authorList>
    </citation>
    <scope>NUCLEOTIDE SEQUENCE [LARGE SCALE GENOMIC DNA]</scope>
    <source>
        <strain evidence="5 6">DSM 16791</strain>
    </source>
</reference>
<dbReference type="InterPro" id="IPR018060">
    <property type="entry name" value="HTH_AraC"/>
</dbReference>
<dbReference type="PROSITE" id="PS01124">
    <property type="entry name" value="HTH_ARAC_FAMILY_2"/>
    <property type="match status" value="1"/>
</dbReference>
<keyword evidence="1" id="KW-0805">Transcription regulation</keyword>
<evidence type="ECO:0000313" key="5">
    <source>
        <dbReference type="EMBL" id="PWV99075.1"/>
    </source>
</evidence>
<dbReference type="SUPFAM" id="SSF51215">
    <property type="entry name" value="Regulatory protein AraC"/>
    <property type="match status" value="1"/>
</dbReference>
<comment type="caution">
    <text evidence="5">The sequence shown here is derived from an EMBL/GenBank/DDBJ whole genome shotgun (WGS) entry which is preliminary data.</text>
</comment>
<dbReference type="InterPro" id="IPR037923">
    <property type="entry name" value="HTH-like"/>
</dbReference>
<dbReference type="EMBL" id="QGTR01000004">
    <property type="protein sequence ID" value="PWV99075.1"/>
    <property type="molecule type" value="Genomic_DNA"/>
</dbReference>
<evidence type="ECO:0000256" key="1">
    <source>
        <dbReference type="ARBA" id="ARBA00023015"/>
    </source>
</evidence>
<dbReference type="OrthoDB" id="9814125at2"/>
<name>A0A317PGA1_9HYPH</name>
<keyword evidence="2" id="KW-0238">DNA-binding</keyword>
<protein>
    <submittedName>
        <fullName evidence="5">AraC family transcriptional regulator</fullName>
    </submittedName>
</protein>
<dbReference type="InterPro" id="IPR003313">
    <property type="entry name" value="AraC-bd"/>
</dbReference>
<keyword evidence="3" id="KW-0804">Transcription</keyword>
<evidence type="ECO:0000259" key="4">
    <source>
        <dbReference type="PROSITE" id="PS01124"/>
    </source>
</evidence>
<dbReference type="Pfam" id="PF12833">
    <property type="entry name" value="HTH_18"/>
    <property type="match status" value="1"/>
</dbReference>
<feature type="domain" description="HTH araC/xylS-type" evidence="4">
    <location>
        <begin position="178"/>
        <end position="276"/>
    </location>
</feature>
<organism evidence="5 6">
    <name type="scientific">Hoeflea marina</name>
    <dbReference type="NCBI Taxonomy" id="274592"/>
    <lineage>
        <taxon>Bacteria</taxon>
        <taxon>Pseudomonadati</taxon>
        <taxon>Pseudomonadota</taxon>
        <taxon>Alphaproteobacteria</taxon>
        <taxon>Hyphomicrobiales</taxon>
        <taxon>Rhizobiaceae</taxon>
        <taxon>Hoeflea</taxon>
    </lineage>
</organism>
<dbReference type="Proteomes" id="UP000246352">
    <property type="component" value="Unassembled WGS sequence"/>
</dbReference>
<gene>
    <name evidence="5" type="ORF">DFR52_104366</name>
</gene>
<accession>A0A317PGA1</accession>
<dbReference type="PANTHER" id="PTHR46796">
    <property type="entry name" value="HTH-TYPE TRANSCRIPTIONAL ACTIVATOR RHAS-RELATED"/>
    <property type="match status" value="1"/>
</dbReference>